<feature type="region of interest" description="Disordered" evidence="1">
    <location>
        <begin position="54"/>
        <end position="96"/>
    </location>
</feature>
<dbReference type="GO" id="GO:0005634">
    <property type="term" value="C:nucleus"/>
    <property type="evidence" value="ECO:0007669"/>
    <property type="project" value="TreeGrafter"/>
</dbReference>
<reference evidence="3" key="1">
    <citation type="journal article" date="2020" name="Stud. Mycol.">
        <title>101 Dothideomycetes genomes: a test case for predicting lifestyles and emergence of pathogens.</title>
        <authorList>
            <person name="Haridas S."/>
            <person name="Albert R."/>
            <person name="Binder M."/>
            <person name="Bloem J."/>
            <person name="Labutti K."/>
            <person name="Salamov A."/>
            <person name="Andreopoulos B."/>
            <person name="Baker S."/>
            <person name="Barry K."/>
            <person name="Bills G."/>
            <person name="Bluhm B."/>
            <person name="Cannon C."/>
            <person name="Castanera R."/>
            <person name="Culley D."/>
            <person name="Daum C."/>
            <person name="Ezra D."/>
            <person name="Gonzalez J."/>
            <person name="Henrissat B."/>
            <person name="Kuo A."/>
            <person name="Liang C."/>
            <person name="Lipzen A."/>
            <person name="Lutzoni F."/>
            <person name="Magnuson J."/>
            <person name="Mondo S."/>
            <person name="Nolan M."/>
            <person name="Ohm R."/>
            <person name="Pangilinan J."/>
            <person name="Park H.-J."/>
            <person name="Ramirez L."/>
            <person name="Alfaro M."/>
            <person name="Sun H."/>
            <person name="Tritt A."/>
            <person name="Yoshinaga Y."/>
            <person name="Zwiers L.-H."/>
            <person name="Turgeon B."/>
            <person name="Goodwin S."/>
            <person name="Spatafora J."/>
            <person name="Crous P."/>
            <person name="Grigoriev I."/>
        </authorList>
    </citation>
    <scope>NUCLEOTIDE SEQUENCE</scope>
    <source>
        <strain evidence="3">CBS 269.34</strain>
    </source>
</reference>
<dbReference type="EMBL" id="MU004190">
    <property type="protein sequence ID" value="KAF2494543.1"/>
    <property type="molecule type" value="Genomic_DNA"/>
</dbReference>
<evidence type="ECO:0000313" key="3">
    <source>
        <dbReference type="EMBL" id="KAF2494543.1"/>
    </source>
</evidence>
<dbReference type="Proteomes" id="UP000799750">
    <property type="component" value="Unassembled WGS sequence"/>
</dbReference>
<dbReference type="PANTHER" id="PTHR46535:SF1">
    <property type="entry name" value="NEDD4-BINDING PROTEIN 2"/>
    <property type="match status" value="1"/>
</dbReference>
<evidence type="ECO:0000256" key="1">
    <source>
        <dbReference type="SAM" id="MobiDB-lite"/>
    </source>
</evidence>
<feature type="compositionally biased region" description="Basic residues" evidence="1">
    <location>
        <begin position="203"/>
        <end position="214"/>
    </location>
</feature>
<dbReference type="CDD" id="cd14279">
    <property type="entry name" value="CUE"/>
    <property type="match status" value="1"/>
</dbReference>
<gene>
    <name evidence="3" type="ORF">BU16DRAFT_487698</name>
</gene>
<dbReference type="SMART" id="SM01162">
    <property type="entry name" value="DUF1771"/>
    <property type="match status" value="1"/>
</dbReference>
<dbReference type="AlphaFoldDB" id="A0A6A6QS05"/>
<dbReference type="SMART" id="SM00463">
    <property type="entry name" value="SMR"/>
    <property type="match status" value="1"/>
</dbReference>
<dbReference type="PROSITE" id="PS50828">
    <property type="entry name" value="SMR"/>
    <property type="match status" value="1"/>
</dbReference>
<feature type="compositionally biased region" description="Low complexity" evidence="1">
    <location>
        <begin position="219"/>
        <end position="234"/>
    </location>
</feature>
<dbReference type="InterPro" id="IPR052772">
    <property type="entry name" value="Endo/PolyKinase_Domain-Protein"/>
</dbReference>
<dbReference type="GO" id="GO:0004519">
    <property type="term" value="F:endonuclease activity"/>
    <property type="evidence" value="ECO:0007669"/>
    <property type="project" value="TreeGrafter"/>
</dbReference>
<dbReference type="Pfam" id="PF26286">
    <property type="entry name" value="UBA_10"/>
    <property type="match status" value="1"/>
</dbReference>
<organism evidence="3 4">
    <name type="scientific">Lophium mytilinum</name>
    <dbReference type="NCBI Taxonomy" id="390894"/>
    <lineage>
        <taxon>Eukaryota</taxon>
        <taxon>Fungi</taxon>
        <taxon>Dikarya</taxon>
        <taxon>Ascomycota</taxon>
        <taxon>Pezizomycotina</taxon>
        <taxon>Dothideomycetes</taxon>
        <taxon>Pleosporomycetidae</taxon>
        <taxon>Mytilinidiales</taxon>
        <taxon>Mytilinidiaceae</taxon>
        <taxon>Lophium</taxon>
    </lineage>
</organism>
<dbReference type="InterPro" id="IPR036063">
    <property type="entry name" value="Smr_dom_sf"/>
</dbReference>
<feature type="region of interest" description="Disordered" evidence="1">
    <location>
        <begin position="360"/>
        <end position="379"/>
    </location>
</feature>
<proteinExistence type="predicted"/>
<feature type="compositionally biased region" description="Polar residues" evidence="1">
    <location>
        <begin position="54"/>
        <end position="66"/>
    </location>
</feature>
<feature type="region of interest" description="Disordered" evidence="1">
    <location>
        <begin position="202"/>
        <end position="235"/>
    </location>
</feature>
<evidence type="ECO:0000259" key="2">
    <source>
        <dbReference type="PROSITE" id="PS50828"/>
    </source>
</evidence>
<feature type="domain" description="Smr" evidence="2">
    <location>
        <begin position="451"/>
        <end position="537"/>
    </location>
</feature>
<dbReference type="Gene3D" id="3.30.1370.110">
    <property type="match status" value="1"/>
</dbReference>
<dbReference type="InterPro" id="IPR013899">
    <property type="entry name" value="DUF1771"/>
</dbReference>
<dbReference type="SUPFAM" id="SSF46934">
    <property type="entry name" value="UBA-like"/>
    <property type="match status" value="1"/>
</dbReference>
<keyword evidence="4" id="KW-1185">Reference proteome</keyword>
<dbReference type="SUPFAM" id="SSF160443">
    <property type="entry name" value="SMR domain-like"/>
    <property type="match status" value="1"/>
</dbReference>
<dbReference type="OrthoDB" id="443981at2759"/>
<dbReference type="PANTHER" id="PTHR46535">
    <property type="entry name" value="NEDD4-BINDING PROTEIN 2"/>
    <property type="match status" value="1"/>
</dbReference>
<evidence type="ECO:0000313" key="4">
    <source>
        <dbReference type="Proteomes" id="UP000799750"/>
    </source>
</evidence>
<dbReference type="InterPro" id="IPR002625">
    <property type="entry name" value="Smr_dom"/>
</dbReference>
<feature type="compositionally biased region" description="Low complexity" evidence="1">
    <location>
        <begin position="73"/>
        <end position="96"/>
    </location>
</feature>
<name>A0A6A6QS05_9PEZI</name>
<protein>
    <recommendedName>
        <fullName evidence="2">Smr domain-containing protein</fullName>
    </recommendedName>
</protein>
<sequence>MDDPLLLLEREYCPPVDPALIYAICADYDLDNAQDVADARQILDGIKQSAIEEQNTEFDASGSSGLQREADTSTESESTAGSRSSPSRSDLTSLTNGVSGISLSTPSVSGSSSSGDLLGAHGGYFDDAEKLPDETKEVMLRETFPTVRLQRIQFILQKCGGNYGQATDELLNLVYFENSTTDEGGIIPKGIDAFSVEHMVASRGRKGKGKKKRNPLGQSSSSSSPSPSGTSTPSNIWLDAGKSIELIASKTGIPKKSVDSLYHKNGASIPATIMALIEKNLKEHESLEPDPTTVSNAFDLTTDFPSLNFAQASAIIRLTSPSTASAHELARLLTTHNRSSPSGTRPGGIQLIPHYAPLNLDTSENDRPTTPTNKSSLPVLHSPTAAALSTARTNAFAQANSAYRRGKSDNLMKAASGYYAQLGHDYHAAALAMSAAEADALVAAQSTATQLDLHGVNVKDAVRIADRRVAAWWAGLGEQRIPGAGRRGVGDGYSIIVGVGRHSEGGRGKLGPAVVRVLLNAGWRVEAGSGIITVLGKVRR</sequence>
<dbReference type="InterPro" id="IPR009060">
    <property type="entry name" value="UBA-like_sf"/>
</dbReference>
<dbReference type="InterPro" id="IPR058864">
    <property type="entry name" value="UBA_10"/>
</dbReference>
<accession>A0A6A6QS05</accession>